<dbReference type="InterPro" id="IPR025836">
    <property type="entry name" value="Zn_knuckle_CX2CX4HX4C"/>
</dbReference>
<keyword evidence="4" id="KW-1185">Reference proteome</keyword>
<protein>
    <recommendedName>
        <fullName evidence="5">DUF4283 domain-containing protein</fullName>
    </recommendedName>
</protein>
<dbReference type="Pfam" id="PF14392">
    <property type="entry name" value="zf-CCHC_4"/>
    <property type="match status" value="1"/>
</dbReference>
<feature type="domain" description="Zinc knuckle CX2CX4HX4C" evidence="2">
    <location>
        <begin position="209"/>
        <end position="252"/>
    </location>
</feature>
<evidence type="ECO:0000259" key="1">
    <source>
        <dbReference type="Pfam" id="PF14111"/>
    </source>
</evidence>
<gene>
    <name evidence="3" type="ORF">CFP56_019350</name>
</gene>
<evidence type="ECO:0008006" key="5">
    <source>
        <dbReference type="Google" id="ProtNLM"/>
    </source>
</evidence>
<comment type="caution">
    <text evidence="3">The sequence shown here is derived from an EMBL/GenBank/DDBJ whole genome shotgun (WGS) entry which is preliminary data.</text>
</comment>
<dbReference type="AlphaFoldDB" id="A0AAW0KJ75"/>
<dbReference type="Proteomes" id="UP000237347">
    <property type="component" value="Unassembled WGS sequence"/>
</dbReference>
<accession>A0AAW0KJ75</accession>
<dbReference type="Gene3D" id="3.60.10.10">
    <property type="entry name" value="Endonuclease/exonuclease/phosphatase"/>
    <property type="match status" value="1"/>
</dbReference>
<proteinExistence type="predicted"/>
<dbReference type="PANTHER" id="PTHR33710">
    <property type="entry name" value="BNAC02G09200D PROTEIN"/>
    <property type="match status" value="1"/>
</dbReference>
<name>A0AAW0KJ75_QUESU</name>
<sequence>MIESLWPPIIYTPNVEKEHTNKKQNTSNDPSYQIKSTLEGHVLAGVEWSSHCKTNRGVGEMEDELEELWKKLSFTEEEDESISLGSSTTEAVKMVGKNCIVMKVLSHKCMNTGALRKHMRMLWKPNKGVQINKIGDELFLLEFGDERDKKRIMNMSPWTYEKQLILLKEFEGLERQVRQLDQSWERLWKLMSRNQVSNGGKCLRVRVQLDVTKKLIRGKKIDIKGGEQRWIALKYKRLPNFCYRCGMLSHGQTFDSTQTRFGLHSFAPPSSTWWSIMMVGRSRGGHRAFMVFGDFNKITHPDKEFSWLECDANQMRSFRECLNACGLIDLGFVWQRFTWCNRRLGEQRTLIRLDRMVANEKWVEQFPEARVHHISMSVSDHCMLALFLTKIKRPKPTKRRFVFEVMWARNDRCKEVIERA</sequence>
<dbReference type="SUPFAM" id="SSF56219">
    <property type="entry name" value="DNase I-like"/>
    <property type="match status" value="1"/>
</dbReference>
<reference evidence="3 4" key="1">
    <citation type="journal article" date="2018" name="Sci. Data">
        <title>The draft genome sequence of cork oak.</title>
        <authorList>
            <person name="Ramos A.M."/>
            <person name="Usie A."/>
            <person name="Barbosa P."/>
            <person name="Barros P.M."/>
            <person name="Capote T."/>
            <person name="Chaves I."/>
            <person name="Simoes F."/>
            <person name="Abreu I."/>
            <person name="Carrasquinho I."/>
            <person name="Faro C."/>
            <person name="Guimaraes J.B."/>
            <person name="Mendonca D."/>
            <person name="Nobrega F."/>
            <person name="Rodrigues L."/>
            <person name="Saibo N.J.M."/>
            <person name="Varela M.C."/>
            <person name="Egas C."/>
            <person name="Matos J."/>
            <person name="Miguel C.M."/>
            <person name="Oliveira M.M."/>
            <person name="Ricardo C.P."/>
            <person name="Goncalves S."/>
        </authorList>
    </citation>
    <scope>NUCLEOTIDE SEQUENCE [LARGE SCALE GENOMIC DNA]</scope>
    <source>
        <strain evidence="4">cv. HL8</strain>
    </source>
</reference>
<dbReference type="Pfam" id="PF14111">
    <property type="entry name" value="DUF4283"/>
    <property type="match status" value="1"/>
</dbReference>
<evidence type="ECO:0000313" key="3">
    <source>
        <dbReference type="EMBL" id="KAK7838651.1"/>
    </source>
</evidence>
<evidence type="ECO:0000313" key="4">
    <source>
        <dbReference type="Proteomes" id="UP000237347"/>
    </source>
</evidence>
<feature type="domain" description="DUF4283" evidence="1">
    <location>
        <begin position="97"/>
        <end position="169"/>
    </location>
</feature>
<dbReference type="PANTHER" id="PTHR33710:SF62">
    <property type="entry name" value="DUF4283 DOMAIN PROTEIN"/>
    <property type="match status" value="1"/>
</dbReference>
<evidence type="ECO:0000259" key="2">
    <source>
        <dbReference type="Pfam" id="PF14392"/>
    </source>
</evidence>
<organism evidence="3 4">
    <name type="scientific">Quercus suber</name>
    <name type="common">Cork oak</name>
    <dbReference type="NCBI Taxonomy" id="58331"/>
    <lineage>
        <taxon>Eukaryota</taxon>
        <taxon>Viridiplantae</taxon>
        <taxon>Streptophyta</taxon>
        <taxon>Embryophyta</taxon>
        <taxon>Tracheophyta</taxon>
        <taxon>Spermatophyta</taxon>
        <taxon>Magnoliopsida</taxon>
        <taxon>eudicotyledons</taxon>
        <taxon>Gunneridae</taxon>
        <taxon>Pentapetalae</taxon>
        <taxon>rosids</taxon>
        <taxon>fabids</taxon>
        <taxon>Fagales</taxon>
        <taxon>Fagaceae</taxon>
        <taxon>Quercus</taxon>
    </lineage>
</organism>
<dbReference type="InterPro" id="IPR025558">
    <property type="entry name" value="DUF4283"/>
</dbReference>
<dbReference type="InterPro" id="IPR036691">
    <property type="entry name" value="Endo/exonu/phosph_ase_sf"/>
</dbReference>
<dbReference type="EMBL" id="PKMF04000301">
    <property type="protein sequence ID" value="KAK7838651.1"/>
    <property type="molecule type" value="Genomic_DNA"/>
</dbReference>